<name>A0A1B7MQ22_9AGAM</name>
<reference evidence="2 3" key="1">
    <citation type="submission" date="2016-06" db="EMBL/GenBank/DDBJ databases">
        <title>Comparative genomics of the ectomycorrhizal sister species Rhizopogon vinicolor and Rhizopogon vesiculosus (Basidiomycota: Boletales) reveals a divergence of the mating type B locus.</title>
        <authorList>
            <consortium name="DOE Joint Genome Institute"/>
            <person name="Mujic A.B."/>
            <person name="Kuo A."/>
            <person name="Tritt A."/>
            <person name="Lipzen A."/>
            <person name="Chen C."/>
            <person name="Johnson J."/>
            <person name="Sharma A."/>
            <person name="Barry K."/>
            <person name="Grigoriev I.V."/>
            <person name="Spatafora J.W."/>
        </authorList>
    </citation>
    <scope>NUCLEOTIDE SEQUENCE [LARGE SCALE GENOMIC DNA]</scope>
    <source>
        <strain evidence="2 3">AM-OR11-026</strain>
    </source>
</reference>
<evidence type="ECO:0000313" key="3">
    <source>
        <dbReference type="Proteomes" id="UP000092154"/>
    </source>
</evidence>
<dbReference type="Proteomes" id="UP000092154">
    <property type="component" value="Unassembled WGS sequence"/>
</dbReference>
<dbReference type="AlphaFoldDB" id="A0A1B7MQ22"/>
<protein>
    <submittedName>
        <fullName evidence="2">Uncharacterized protein</fullName>
    </submittedName>
</protein>
<feature type="signal peptide" evidence="1">
    <location>
        <begin position="1"/>
        <end position="24"/>
    </location>
</feature>
<accession>A0A1B7MQ22</accession>
<proteinExistence type="predicted"/>
<organism evidence="2 3">
    <name type="scientific">Rhizopogon vinicolor AM-OR11-026</name>
    <dbReference type="NCBI Taxonomy" id="1314800"/>
    <lineage>
        <taxon>Eukaryota</taxon>
        <taxon>Fungi</taxon>
        <taxon>Dikarya</taxon>
        <taxon>Basidiomycota</taxon>
        <taxon>Agaricomycotina</taxon>
        <taxon>Agaricomycetes</taxon>
        <taxon>Agaricomycetidae</taxon>
        <taxon>Boletales</taxon>
        <taxon>Suillineae</taxon>
        <taxon>Rhizopogonaceae</taxon>
        <taxon>Rhizopogon</taxon>
    </lineage>
</organism>
<dbReference type="InParanoid" id="A0A1B7MQ22"/>
<evidence type="ECO:0000313" key="2">
    <source>
        <dbReference type="EMBL" id="OAX34661.1"/>
    </source>
</evidence>
<keyword evidence="3" id="KW-1185">Reference proteome</keyword>
<sequence>MASSLSPPLFAFLALIFLFLFLLARSPPSNPFSMRGASVARWMPELLTTSIYHPSSPLPKIRSNSRMFLLKMKETVESHSGYSIDDDAVTVPASLGRRSYYSYILQ</sequence>
<feature type="chain" id="PRO_5008597477" evidence="1">
    <location>
        <begin position="25"/>
        <end position="106"/>
    </location>
</feature>
<gene>
    <name evidence="2" type="ORF">K503DRAFT_428358</name>
</gene>
<keyword evidence="1" id="KW-0732">Signal</keyword>
<evidence type="ECO:0000256" key="1">
    <source>
        <dbReference type="SAM" id="SignalP"/>
    </source>
</evidence>
<dbReference type="EMBL" id="KV448582">
    <property type="protein sequence ID" value="OAX34661.1"/>
    <property type="molecule type" value="Genomic_DNA"/>
</dbReference>